<dbReference type="Proteomes" id="UP000284547">
    <property type="component" value="Unassembled WGS sequence"/>
</dbReference>
<evidence type="ECO:0000313" key="5">
    <source>
        <dbReference type="EMBL" id="RGP35769.1"/>
    </source>
</evidence>
<name>A0A411YYI2_9RHOB</name>
<comment type="caution">
    <text evidence="5">The sequence shown here is derived from an EMBL/GenBank/DDBJ whole genome shotgun (WGS) entry which is preliminary data.</text>
</comment>
<feature type="domain" description="HTH luxR-type" evidence="4">
    <location>
        <begin position="195"/>
        <end position="260"/>
    </location>
</feature>
<keyword evidence="1" id="KW-0805">Transcription regulation</keyword>
<sequence>MKALPNLAEAQLAEAIRLRGLPGFEQALASFFRAVCAPDNLIILAYRSAGPPLVLYRQTDHPQVFAALDRTYLAGAYRLDPFYDLHLRRAPAGAYRIADIAPDAFQRSRYFIEYYDQTTLIDEITFVAYPSPWVTLNICVGRDASSGRVFAMREVETCSRIAPVVLALVEAHWANIARSTGPAEDTPALLADAARAGRGIHLSPRQAEVALLILRGHSTVSIGLRLSLSPQTVKVFRKQLYARCRISSQAELFALMLPLLKDRAEPGHSA</sequence>
<dbReference type="SMART" id="SM00421">
    <property type="entry name" value="HTH_LUXR"/>
    <property type="match status" value="1"/>
</dbReference>
<dbReference type="PANTHER" id="PTHR44688:SF16">
    <property type="entry name" value="DNA-BINDING TRANSCRIPTIONAL ACTIVATOR DEVR_DOSR"/>
    <property type="match status" value="1"/>
</dbReference>
<dbReference type="GO" id="GO:0003677">
    <property type="term" value="F:DNA binding"/>
    <property type="evidence" value="ECO:0007669"/>
    <property type="project" value="UniProtKB-KW"/>
</dbReference>
<keyword evidence="6" id="KW-1185">Reference proteome</keyword>
<dbReference type="InterPro" id="IPR036388">
    <property type="entry name" value="WH-like_DNA-bd_sf"/>
</dbReference>
<protein>
    <submittedName>
        <fullName evidence="5">LuxR family transcriptional regulator</fullName>
    </submittedName>
</protein>
<accession>A0A411YYI2</accession>
<dbReference type="PANTHER" id="PTHR44688">
    <property type="entry name" value="DNA-BINDING TRANSCRIPTIONAL ACTIVATOR DEVR_DOSR"/>
    <property type="match status" value="1"/>
</dbReference>
<evidence type="ECO:0000256" key="1">
    <source>
        <dbReference type="ARBA" id="ARBA00023015"/>
    </source>
</evidence>
<keyword evidence="3" id="KW-0804">Transcription</keyword>
<dbReference type="Gene3D" id="1.10.10.10">
    <property type="entry name" value="Winged helix-like DNA-binding domain superfamily/Winged helix DNA-binding domain"/>
    <property type="match status" value="1"/>
</dbReference>
<gene>
    <name evidence="5" type="ORF">D1012_18450</name>
</gene>
<organism evidence="5 6">
    <name type="scientific">Pseudotabrizicola alkalilacus</name>
    <dbReference type="NCBI Taxonomy" id="2305252"/>
    <lineage>
        <taxon>Bacteria</taxon>
        <taxon>Pseudomonadati</taxon>
        <taxon>Pseudomonadota</taxon>
        <taxon>Alphaproteobacteria</taxon>
        <taxon>Rhodobacterales</taxon>
        <taxon>Paracoccaceae</taxon>
        <taxon>Pseudotabrizicola</taxon>
    </lineage>
</organism>
<dbReference type="PRINTS" id="PR00038">
    <property type="entry name" value="HTHLUXR"/>
</dbReference>
<evidence type="ECO:0000256" key="3">
    <source>
        <dbReference type="ARBA" id="ARBA00023163"/>
    </source>
</evidence>
<reference evidence="5 6" key="1">
    <citation type="submission" date="2018-08" db="EMBL/GenBank/DDBJ databases">
        <title>Flavobacterium tibetense sp. nov., isolated from a wetland YonghuCo on Tibetan Plateau.</title>
        <authorList>
            <person name="Phurbu D."/>
            <person name="Lu H."/>
            <person name="Xing P."/>
        </authorList>
    </citation>
    <scope>NUCLEOTIDE SEQUENCE [LARGE SCALE GENOMIC DNA]</scope>
    <source>
        <strain evidence="5 6">DJC</strain>
    </source>
</reference>
<evidence type="ECO:0000259" key="4">
    <source>
        <dbReference type="PROSITE" id="PS50043"/>
    </source>
</evidence>
<dbReference type="OrthoDB" id="343383at2"/>
<dbReference type="GO" id="GO:0006355">
    <property type="term" value="P:regulation of DNA-templated transcription"/>
    <property type="evidence" value="ECO:0007669"/>
    <property type="project" value="InterPro"/>
</dbReference>
<dbReference type="SUPFAM" id="SSF46894">
    <property type="entry name" value="C-terminal effector domain of the bipartite response regulators"/>
    <property type="match status" value="1"/>
</dbReference>
<dbReference type="RefSeq" id="WP_118155596.1">
    <property type="nucleotide sequence ID" value="NZ_QWEY01000012.1"/>
</dbReference>
<dbReference type="InterPro" id="IPR016032">
    <property type="entry name" value="Sig_transdc_resp-reg_C-effctor"/>
</dbReference>
<proteinExistence type="predicted"/>
<evidence type="ECO:0000256" key="2">
    <source>
        <dbReference type="ARBA" id="ARBA00023125"/>
    </source>
</evidence>
<dbReference type="AlphaFoldDB" id="A0A411YYI2"/>
<evidence type="ECO:0000313" key="6">
    <source>
        <dbReference type="Proteomes" id="UP000284547"/>
    </source>
</evidence>
<dbReference type="EMBL" id="QWEY01000012">
    <property type="protein sequence ID" value="RGP35769.1"/>
    <property type="molecule type" value="Genomic_DNA"/>
</dbReference>
<dbReference type="PROSITE" id="PS50043">
    <property type="entry name" value="HTH_LUXR_2"/>
    <property type="match status" value="1"/>
</dbReference>
<dbReference type="InterPro" id="IPR000792">
    <property type="entry name" value="Tscrpt_reg_LuxR_C"/>
</dbReference>
<keyword evidence="2" id="KW-0238">DNA-binding</keyword>
<dbReference type="Pfam" id="PF00196">
    <property type="entry name" value="GerE"/>
    <property type="match status" value="1"/>
</dbReference>